<proteinExistence type="predicted"/>
<comment type="caution">
    <text evidence="1">The sequence shown here is derived from an EMBL/GenBank/DDBJ whole genome shotgun (WGS) entry which is preliminary data.</text>
</comment>
<dbReference type="EMBL" id="DQAY01000067">
    <property type="protein sequence ID" value="HCO23664.1"/>
    <property type="molecule type" value="Genomic_DNA"/>
</dbReference>
<dbReference type="AlphaFoldDB" id="A0A3D3R467"/>
<name>A0A3D3R467_9PLAN</name>
<protein>
    <submittedName>
        <fullName evidence="1">Uncharacterized protein</fullName>
    </submittedName>
</protein>
<dbReference type="Proteomes" id="UP000263642">
    <property type="component" value="Unassembled WGS sequence"/>
</dbReference>
<feature type="non-terminal residue" evidence="1">
    <location>
        <position position="1"/>
    </location>
</feature>
<feature type="non-terminal residue" evidence="1">
    <location>
        <position position="110"/>
    </location>
</feature>
<reference evidence="1 2" key="1">
    <citation type="journal article" date="2018" name="Nat. Biotechnol.">
        <title>A standardized bacterial taxonomy based on genome phylogeny substantially revises the tree of life.</title>
        <authorList>
            <person name="Parks D.H."/>
            <person name="Chuvochina M."/>
            <person name="Waite D.W."/>
            <person name="Rinke C."/>
            <person name="Skarshewski A."/>
            <person name="Chaumeil P.A."/>
            <person name="Hugenholtz P."/>
        </authorList>
    </citation>
    <scope>NUCLEOTIDE SEQUENCE [LARGE SCALE GENOMIC DNA]</scope>
    <source>
        <strain evidence="1">UBA9375</strain>
    </source>
</reference>
<evidence type="ECO:0000313" key="2">
    <source>
        <dbReference type="Proteomes" id="UP000263642"/>
    </source>
</evidence>
<sequence length="110" mass="11601">PATTWHSKVTPTSLEAYLVLQDVGDEATVDSPGLQTNVVAGVTNAAIQRGEGEVPMWLSRGLGMLLAANGSSSQQYFESLRQQALNAAPKVTRPEQLVAEGTFSPSETTA</sequence>
<accession>A0A3D3R467</accession>
<organism evidence="1 2">
    <name type="scientific">Gimesia maris</name>
    <dbReference type="NCBI Taxonomy" id="122"/>
    <lineage>
        <taxon>Bacteria</taxon>
        <taxon>Pseudomonadati</taxon>
        <taxon>Planctomycetota</taxon>
        <taxon>Planctomycetia</taxon>
        <taxon>Planctomycetales</taxon>
        <taxon>Planctomycetaceae</taxon>
        <taxon>Gimesia</taxon>
    </lineage>
</organism>
<gene>
    <name evidence="1" type="ORF">DIT97_11625</name>
</gene>
<evidence type="ECO:0000313" key="1">
    <source>
        <dbReference type="EMBL" id="HCO23664.1"/>
    </source>
</evidence>